<feature type="transmembrane region" description="Helical" evidence="1">
    <location>
        <begin position="92"/>
        <end position="110"/>
    </location>
</feature>
<feature type="transmembrane region" description="Helical" evidence="1">
    <location>
        <begin position="65"/>
        <end position="86"/>
    </location>
</feature>
<evidence type="ECO:0000313" key="2">
    <source>
        <dbReference type="EMBL" id="PVH29729.1"/>
    </source>
</evidence>
<dbReference type="Proteomes" id="UP000245911">
    <property type="component" value="Unassembled WGS sequence"/>
</dbReference>
<evidence type="ECO:0000256" key="1">
    <source>
        <dbReference type="SAM" id="Phobius"/>
    </source>
</evidence>
<evidence type="ECO:0008006" key="4">
    <source>
        <dbReference type="Google" id="ProtNLM"/>
    </source>
</evidence>
<organism evidence="2 3">
    <name type="scientific">Pararhodobacter oceanensis</name>
    <dbReference type="NCBI Taxonomy" id="2172121"/>
    <lineage>
        <taxon>Bacteria</taxon>
        <taxon>Pseudomonadati</taxon>
        <taxon>Pseudomonadota</taxon>
        <taxon>Alphaproteobacteria</taxon>
        <taxon>Rhodobacterales</taxon>
        <taxon>Paracoccaceae</taxon>
        <taxon>Pararhodobacter</taxon>
    </lineage>
</organism>
<keyword evidence="3" id="KW-1185">Reference proteome</keyword>
<name>A0A2T8HWC8_9RHOB</name>
<dbReference type="EMBL" id="QDKM01000002">
    <property type="protein sequence ID" value="PVH29729.1"/>
    <property type="molecule type" value="Genomic_DNA"/>
</dbReference>
<dbReference type="Pfam" id="PF06170">
    <property type="entry name" value="DUF983"/>
    <property type="match status" value="1"/>
</dbReference>
<sequence length="133" mass="14643">MTTTDSTTFDAIDDRPLGPALRLGWARKCPNCGNGRMLKGYLKVADNCPSCDEPLHHHRADDGPAYLTILVVGKVAMLVYLAVYMMWKPAPVVMIALCWGVALAMALYMLPRIKGALVALQWSRRMHGFGAPK</sequence>
<keyword evidence="1" id="KW-0472">Membrane</keyword>
<dbReference type="AlphaFoldDB" id="A0A2T8HWC8"/>
<accession>A0A2T8HWC8</accession>
<comment type="caution">
    <text evidence="2">The sequence shown here is derived from an EMBL/GenBank/DDBJ whole genome shotgun (WGS) entry which is preliminary data.</text>
</comment>
<gene>
    <name evidence="2" type="ORF">DDE20_06370</name>
</gene>
<protein>
    <recommendedName>
        <fullName evidence="4">DUF983 domain-containing protein</fullName>
    </recommendedName>
</protein>
<keyword evidence="1" id="KW-0812">Transmembrane</keyword>
<dbReference type="RefSeq" id="WP_116557618.1">
    <property type="nucleotide sequence ID" value="NZ_JBLWXM010000001.1"/>
</dbReference>
<reference evidence="2 3" key="1">
    <citation type="submission" date="2018-04" db="EMBL/GenBank/DDBJ databases">
        <title>Pararhodobacter oceanense sp. nov., isolated from marine intertidal sediment.</title>
        <authorList>
            <person name="Wang X.-L."/>
            <person name="Du Z.-J."/>
        </authorList>
    </citation>
    <scope>NUCLEOTIDE SEQUENCE [LARGE SCALE GENOMIC DNA]</scope>
    <source>
        <strain evidence="2 3">AM505</strain>
    </source>
</reference>
<evidence type="ECO:0000313" key="3">
    <source>
        <dbReference type="Proteomes" id="UP000245911"/>
    </source>
</evidence>
<dbReference type="InterPro" id="IPR009325">
    <property type="entry name" value="DUF983"/>
</dbReference>
<keyword evidence="1" id="KW-1133">Transmembrane helix</keyword>
<dbReference type="OrthoDB" id="9799456at2"/>
<proteinExistence type="predicted"/>